<dbReference type="InterPro" id="IPR015020">
    <property type="entry name" value="Rv2525c-like_Glyco_Hydro-like"/>
</dbReference>
<organism evidence="3 4">
    <name type="scientific">Amycolatopsis acidicola</name>
    <dbReference type="NCBI Taxonomy" id="2596893"/>
    <lineage>
        <taxon>Bacteria</taxon>
        <taxon>Bacillati</taxon>
        <taxon>Actinomycetota</taxon>
        <taxon>Actinomycetes</taxon>
        <taxon>Pseudonocardiales</taxon>
        <taxon>Pseudonocardiaceae</taxon>
        <taxon>Amycolatopsis</taxon>
    </lineage>
</organism>
<dbReference type="AlphaFoldDB" id="A0A5N0UWY8"/>
<accession>A0A5N0UWY8</accession>
<feature type="domain" description="Rv2525c-like glycoside hydrolase-like" evidence="2">
    <location>
        <begin position="76"/>
        <end position="222"/>
    </location>
</feature>
<dbReference type="SUPFAM" id="SSF51445">
    <property type="entry name" value="(Trans)glycosidases"/>
    <property type="match status" value="1"/>
</dbReference>
<evidence type="ECO:0000313" key="4">
    <source>
        <dbReference type="Proteomes" id="UP000319769"/>
    </source>
</evidence>
<dbReference type="Proteomes" id="UP000319769">
    <property type="component" value="Unassembled WGS sequence"/>
</dbReference>
<evidence type="ECO:0000259" key="2">
    <source>
        <dbReference type="Pfam" id="PF08924"/>
    </source>
</evidence>
<comment type="caution">
    <text evidence="3">The sequence shown here is derived from an EMBL/GenBank/DDBJ whole genome shotgun (WGS) entry which is preliminary data.</text>
</comment>
<evidence type="ECO:0000256" key="1">
    <source>
        <dbReference type="SAM" id="MobiDB-lite"/>
    </source>
</evidence>
<name>A0A5N0UWY8_9PSEU</name>
<gene>
    <name evidence="3" type="ORF">FPZ12_029625</name>
</gene>
<dbReference type="OrthoDB" id="4369457at2"/>
<proteinExistence type="predicted"/>
<dbReference type="EMBL" id="VMNW02000056">
    <property type="protein sequence ID" value="KAA9155558.1"/>
    <property type="molecule type" value="Genomic_DNA"/>
</dbReference>
<dbReference type="Pfam" id="PF08924">
    <property type="entry name" value="Rv2525c_GlyHyd-like"/>
    <property type="match status" value="1"/>
</dbReference>
<protein>
    <submittedName>
        <fullName evidence="3">DUF1906 domain-containing protein</fullName>
    </submittedName>
</protein>
<feature type="region of interest" description="Disordered" evidence="1">
    <location>
        <begin position="1"/>
        <end position="40"/>
    </location>
</feature>
<dbReference type="InterPro" id="IPR017853">
    <property type="entry name" value="GH"/>
</dbReference>
<sequence length="373" mass="40365">MQRQPFNGNRFEDRNADRNGCPVNGDSHGHAAAIDRNPDFDKHGNEHRDLYTKHPWRCLLVDKWADYSAGKLTGTALRAAGFTGVVRYIDDPENWRTKHTNNAEYASLVGAGLAVVLVMEVGTSDADGGYNQGVAYAKRALSGANALGYSGPIFFANDRTTVNVSLWRSYLDGAASVLGIGRVGAYGFKDAVNAAIGHASYFWQAGRQADVQSHVHLYQWNNGNTSVSGITCDINYLYKAISPVVAVASPSTARTTREELQMLLPPGEDMHMPIPASGLPPYFYIACAYGDTVDVHQIDYVGETKQDGSSDFKPGGFNDGSLDAAGFHGKNGKTWTFNSDKPGGRYATKIPDGTIYVSLRYSTKSNSAVAWVG</sequence>
<reference evidence="3" key="1">
    <citation type="submission" date="2019-09" db="EMBL/GenBank/DDBJ databases">
        <authorList>
            <person name="Teo W.F.A."/>
            <person name="Duangmal K."/>
        </authorList>
    </citation>
    <scope>NUCLEOTIDE SEQUENCE [LARGE SCALE GENOMIC DNA]</scope>
    <source>
        <strain evidence="3">K81G1</strain>
    </source>
</reference>
<keyword evidence="4" id="KW-1185">Reference proteome</keyword>
<dbReference type="Gene3D" id="3.20.20.80">
    <property type="entry name" value="Glycosidases"/>
    <property type="match status" value="1"/>
</dbReference>
<evidence type="ECO:0000313" key="3">
    <source>
        <dbReference type="EMBL" id="KAA9155558.1"/>
    </source>
</evidence>